<organism evidence="1">
    <name type="scientific">Ajellomyces dermatitidis (strain ATCC 18188 / CBS 674.68)</name>
    <name type="common">Blastomyces dermatitidis</name>
    <dbReference type="NCBI Taxonomy" id="653446"/>
    <lineage>
        <taxon>Eukaryota</taxon>
        <taxon>Fungi</taxon>
        <taxon>Dikarya</taxon>
        <taxon>Ascomycota</taxon>
        <taxon>Pezizomycotina</taxon>
        <taxon>Eurotiomycetes</taxon>
        <taxon>Eurotiomycetidae</taxon>
        <taxon>Onygenales</taxon>
        <taxon>Ajellomycetaceae</taxon>
        <taxon>Blastomyces</taxon>
    </lineage>
</organism>
<dbReference type="EMBL" id="GG749408">
    <property type="protein sequence ID" value="KMW66548.1"/>
    <property type="molecule type" value="Genomic_DNA"/>
</dbReference>
<proteinExistence type="predicted"/>
<dbReference type="EMBL" id="GG749408">
    <property type="protein sequence ID" value="KMW66549.1"/>
    <property type="molecule type" value="Genomic_DNA"/>
</dbReference>
<name>F2T3Z0_AJEDA</name>
<reference evidence="1" key="1">
    <citation type="submission" date="2010-03" db="EMBL/GenBank/DDBJ databases">
        <title>Annotation of Blastomyces dermatitidis strain ATCC 18188.</title>
        <authorList>
            <consortium name="The Broad Institute Genome Sequencing Platform"/>
            <consortium name="Broad Institute Genome Sequencing Center for Infectious Disease."/>
            <person name="Cuomo C."/>
            <person name="Klein B."/>
            <person name="Sullivan T."/>
            <person name="Heitman J."/>
            <person name="Young S."/>
            <person name="Zeng Q."/>
            <person name="Gargeya S."/>
            <person name="Alvarado L."/>
            <person name="Berlin A.M."/>
            <person name="Chapman S.B."/>
            <person name="Chen Z."/>
            <person name="Freedman E."/>
            <person name="Gellesch M."/>
            <person name="Goldberg J."/>
            <person name="Griggs A."/>
            <person name="Gujja S."/>
            <person name="Heilman E."/>
            <person name="Heiman D."/>
            <person name="Howarth C."/>
            <person name="Mehta T."/>
            <person name="Neiman D."/>
            <person name="Pearson M."/>
            <person name="Roberts A."/>
            <person name="Saif S."/>
            <person name="Shea T."/>
            <person name="Shenoy N."/>
            <person name="Sisk P."/>
            <person name="Stolte C."/>
            <person name="Sykes S."/>
            <person name="White J."/>
            <person name="Yandava C."/>
            <person name="Haas B."/>
            <person name="Nusbaum C."/>
            <person name="Birren B."/>
        </authorList>
    </citation>
    <scope>NUCLEOTIDE SEQUENCE [LARGE SCALE GENOMIC DNA]</scope>
    <source>
        <strain evidence="1">ATCC 18188</strain>
    </source>
</reference>
<dbReference type="EMBL" id="GG749408">
    <property type="protein sequence ID" value="KMW66547.1"/>
    <property type="molecule type" value="Genomic_DNA"/>
</dbReference>
<dbReference type="AlphaFoldDB" id="F2T3Z0"/>
<accession>F2T3Z0</accession>
<dbReference type="Proteomes" id="UP000007802">
    <property type="component" value="Unassembled WGS sequence"/>
</dbReference>
<evidence type="ECO:0000313" key="1">
    <source>
        <dbReference type="EMBL" id="EGE77649.2"/>
    </source>
</evidence>
<dbReference type="HOGENOM" id="CLU_949853_0_0_1"/>
<dbReference type="EMBL" id="GG749408">
    <property type="protein sequence ID" value="EGE77649.2"/>
    <property type="molecule type" value="Genomic_DNA"/>
</dbReference>
<gene>
    <name evidence="1" type="ORF">BDDG_00586</name>
</gene>
<protein>
    <submittedName>
        <fullName evidence="1">Uncharacterized protein</fullName>
    </submittedName>
</protein>
<sequence>MGRSGALSLRVKNSAWIMSIQKTAILLSPNHSRSWKLFFGHTILSRIPLFRSSKRGELRRKPVDAEDLLLCLYVIGSRIPGYLLLSNGKHSHTLAGHLIK</sequence>